<proteinExistence type="predicted"/>
<organism evidence="1 2">
    <name type="scientific">Paragonimus skrjabini miyazakii</name>
    <dbReference type="NCBI Taxonomy" id="59628"/>
    <lineage>
        <taxon>Eukaryota</taxon>
        <taxon>Metazoa</taxon>
        <taxon>Spiralia</taxon>
        <taxon>Lophotrochozoa</taxon>
        <taxon>Platyhelminthes</taxon>
        <taxon>Trematoda</taxon>
        <taxon>Digenea</taxon>
        <taxon>Plagiorchiida</taxon>
        <taxon>Troglotremata</taxon>
        <taxon>Troglotrematidae</taxon>
        <taxon>Paragonimus</taxon>
    </lineage>
</organism>
<comment type="caution">
    <text evidence="1">The sequence shown here is derived from an EMBL/GenBank/DDBJ whole genome shotgun (WGS) entry which is preliminary data.</text>
</comment>
<gene>
    <name evidence="1" type="ORF">EG68_07512</name>
</gene>
<evidence type="ECO:0000313" key="1">
    <source>
        <dbReference type="EMBL" id="KAF7256413.1"/>
    </source>
</evidence>
<accession>A0A8S9YTN4</accession>
<reference evidence="1" key="1">
    <citation type="submission" date="2019-07" db="EMBL/GenBank/DDBJ databases">
        <title>Annotation for the trematode Paragonimus miyazaki's.</title>
        <authorList>
            <person name="Choi Y.-J."/>
        </authorList>
    </citation>
    <scope>NUCLEOTIDE SEQUENCE</scope>
    <source>
        <strain evidence="1">Japan</strain>
    </source>
</reference>
<dbReference type="AlphaFoldDB" id="A0A8S9YTN4"/>
<sequence>MCILQREQLWTAILMSIIYKGRLNVTYRL</sequence>
<keyword evidence="2" id="KW-1185">Reference proteome</keyword>
<evidence type="ECO:0000313" key="2">
    <source>
        <dbReference type="Proteomes" id="UP000822476"/>
    </source>
</evidence>
<protein>
    <submittedName>
        <fullName evidence="1">Uncharacterized protein</fullName>
    </submittedName>
</protein>
<name>A0A8S9YTN4_9TREM</name>
<dbReference type="Proteomes" id="UP000822476">
    <property type="component" value="Unassembled WGS sequence"/>
</dbReference>
<dbReference type="EMBL" id="JTDE01003140">
    <property type="protein sequence ID" value="KAF7256413.1"/>
    <property type="molecule type" value="Genomic_DNA"/>
</dbReference>